<reference evidence="4" key="1">
    <citation type="submission" date="2023-06" db="EMBL/GenBank/DDBJ databases">
        <authorList>
            <consortium name="Lawrence Berkeley National Laboratory"/>
            <person name="Ahrendt S."/>
            <person name="Sahu N."/>
            <person name="Indic B."/>
            <person name="Wong-Bajracharya J."/>
            <person name="Merenyi Z."/>
            <person name="Ke H.-M."/>
            <person name="Monk M."/>
            <person name="Kocsube S."/>
            <person name="Drula E."/>
            <person name="Lipzen A."/>
            <person name="Balint B."/>
            <person name="Henrissat B."/>
            <person name="Andreopoulos B."/>
            <person name="Martin F.M."/>
            <person name="Harder C.B."/>
            <person name="Rigling D."/>
            <person name="Ford K.L."/>
            <person name="Foster G.D."/>
            <person name="Pangilinan J."/>
            <person name="Papanicolaou A."/>
            <person name="Barry K."/>
            <person name="LaButti K."/>
            <person name="Viragh M."/>
            <person name="Koriabine M."/>
            <person name="Yan M."/>
            <person name="Riley R."/>
            <person name="Champramary S."/>
            <person name="Plett K.L."/>
            <person name="Tsai I.J."/>
            <person name="Slot J."/>
            <person name="Sipos G."/>
            <person name="Plett J."/>
            <person name="Nagy L.G."/>
            <person name="Grigoriev I.V."/>
        </authorList>
    </citation>
    <scope>NUCLEOTIDE SEQUENCE</scope>
    <source>
        <strain evidence="4">FPL87.14</strain>
    </source>
</reference>
<proteinExistence type="inferred from homology"/>
<evidence type="ECO:0000313" key="4">
    <source>
        <dbReference type="EMBL" id="KAK0442088.1"/>
    </source>
</evidence>
<dbReference type="PANTHER" id="PTHR43142:SF5">
    <property type="entry name" value="CARBOXYLIC ESTER HYDROLASE"/>
    <property type="match status" value="1"/>
</dbReference>
<evidence type="ECO:0000259" key="3">
    <source>
        <dbReference type="Pfam" id="PF00135"/>
    </source>
</evidence>
<keyword evidence="2 4" id="KW-0378">Hydrolase</keyword>
<dbReference type="InterPro" id="IPR029058">
    <property type="entry name" value="AB_hydrolase_fold"/>
</dbReference>
<dbReference type="Gene3D" id="3.40.50.1820">
    <property type="entry name" value="alpha/beta hydrolase"/>
    <property type="match status" value="1"/>
</dbReference>
<accession>A0AA39JG93</accession>
<organism evidence="4 5">
    <name type="scientific">Armillaria borealis</name>
    <dbReference type="NCBI Taxonomy" id="47425"/>
    <lineage>
        <taxon>Eukaryota</taxon>
        <taxon>Fungi</taxon>
        <taxon>Dikarya</taxon>
        <taxon>Basidiomycota</taxon>
        <taxon>Agaricomycotina</taxon>
        <taxon>Agaricomycetes</taxon>
        <taxon>Agaricomycetidae</taxon>
        <taxon>Agaricales</taxon>
        <taxon>Marasmiineae</taxon>
        <taxon>Physalacriaceae</taxon>
        <taxon>Armillaria</taxon>
    </lineage>
</organism>
<dbReference type="InterPro" id="IPR019826">
    <property type="entry name" value="Carboxylesterase_B_AS"/>
</dbReference>
<dbReference type="SUPFAM" id="SSF53474">
    <property type="entry name" value="alpha/beta-Hydrolases"/>
    <property type="match status" value="1"/>
</dbReference>
<name>A0AA39JG93_9AGAR</name>
<protein>
    <submittedName>
        <fullName evidence="4">Alpha/Beta hydrolase protein</fullName>
    </submittedName>
</protein>
<keyword evidence="5" id="KW-1185">Reference proteome</keyword>
<dbReference type="InterPro" id="IPR002018">
    <property type="entry name" value="CarbesteraseB"/>
</dbReference>
<dbReference type="AlphaFoldDB" id="A0AA39JG93"/>
<sequence>MTLHEEHALGNLWRNRGAGAVQSRGNRFKGPAVPLSPHDLVGAITRITIIEIFLYRAQGAYDLSFTNVIFISDHVSQATWAWKFPSFGWFRRVSAIHMYSSQTSTRGHRLFFVTKPPSLLQFSGFCPMGPVTESDRFLYSIMPIAQMHCKVSVPQVHHIPLQTTFHGVVHAISTPEAQVYQYRGIKYASIPARFRQSKLFTSYKSSTDATKYGPICPQYKSRESIEEAMFGLSDDDLPKQSFKQNEFECLNLNITAPAGLTPHSRIPVMVWIHGGADRGTGSSWVYDGGALVHRSTLIGKPIIMVTFNFRLGLFGFAAGPMLREDNKSVGDEGVGNYGLRDQRKLLEWLHHFIGDFGGDPSNITLFGESTGAADIVSHLLSTANETRPLFQRAIVQSAILEPNAPDVSAAGWHLSRLMSVLHITTVDQLRAIDADKLFAYGLTLRNVDDGVFFRSGWRSYFQPDDAHLRDHHAFSELLSIHKIPKRPSRSPHPNAGLTTFHPPANLQPLVIGDCASDSLVWSLYAAQWTAPAIVRRIKAVCQSLSKSSNLMHAYDISPYTSDDEVVQRVLDLINDARVAWPTECVAHSARRDRGGHGVWRYVFDQDGPTVNLPHHAVDLVYLFDNVPLPESVRSPSSSMTSFYGDFCEFDDADEDSDDSVVISDEDGCSWMQPCVDQWSYTHVRDTMQERWIAFAYGEAPWSDEKVFVFGPEGESGERSACIFDGRRRRQVWKEAFEPLGMQVVHKVGLELSRGPPLRGY</sequence>
<gene>
    <name evidence="4" type="ORF">EV421DRAFT_1904262</name>
</gene>
<comment type="caution">
    <text evidence="4">The sequence shown here is derived from an EMBL/GenBank/DDBJ whole genome shotgun (WGS) entry which is preliminary data.</text>
</comment>
<dbReference type="Proteomes" id="UP001175226">
    <property type="component" value="Unassembled WGS sequence"/>
</dbReference>
<evidence type="ECO:0000313" key="5">
    <source>
        <dbReference type="Proteomes" id="UP001175226"/>
    </source>
</evidence>
<dbReference type="EMBL" id="JAUEPT010000027">
    <property type="protein sequence ID" value="KAK0442088.1"/>
    <property type="molecule type" value="Genomic_DNA"/>
</dbReference>
<dbReference type="PROSITE" id="PS00122">
    <property type="entry name" value="CARBOXYLESTERASE_B_1"/>
    <property type="match status" value="1"/>
</dbReference>
<dbReference type="PANTHER" id="PTHR43142">
    <property type="entry name" value="CARBOXYLIC ESTER HYDROLASE"/>
    <property type="match status" value="1"/>
</dbReference>
<evidence type="ECO:0000256" key="2">
    <source>
        <dbReference type="ARBA" id="ARBA00022801"/>
    </source>
</evidence>
<evidence type="ECO:0000256" key="1">
    <source>
        <dbReference type="ARBA" id="ARBA00005964"/>
    </source>
</evidence>
<dbReference type="GO" id="GO:0016787">
    <property type="term" value="F:hydrolase activity"/>
    <property type="evidence" value="ECO:0007669"/>
    <property type="project" value="UniProtKB-KW"/>
</dbReference>
<comment type="similarity">
    <text evidence="1">Belongs to the type-B carboxylesterase/lipase family.</text>
</comment>
<feature type="domain" description="Carboxylesterase type B" evidence="3">
    <location>
        <begin position="168"/>
        <end position="404"/>
    </location>
</feature>
<dbReference type="Pfam" id="PF00135">
    <property type="entry name" value="COesterase"/>
    <property type="match status" value="1"/>
</dbReference>